<dbReference type="InterPro" id="IPR011659">
    <property type="entry name" value="WD40"/>
</dbReference>
<dbReference type="PANTHER" id="PTHR30329">
    <property type="entry name" value="STATOR ELEMENT OF FLAGELLAR MOTOR COMPLEX"/>
    <property type="match status" value="1"/>
</dbReference>
<dbReference type="Pfam" id="PF00691">
    <property type="entry name" value="OmpA"/>
    <property type="match status" value="1"/>
</dbReference>
<accession>A0A1I2IZ33</accession>
<keyword evidence="7" id="KW-1185">Reference proteome</keyword>
<evidence type="ECO:0000313" key="6">
    <source>
        <dbReference type="EMBL" id="SFF46978.1"/>
    </source>
</evidence>
<dbReference type="InterPro" id="IPR050330">
    <property type="entry name" value="Bact_OuterMem_StrucFunc"/>
</dbReference>
<reference evidence="6 7" key="1">
    <citation type="submission" date="2016-10" db="EMBL/GenBank/DDBJ databases">
        <authorList>
            <person name="de Groot N.N."/>
        </authorList>
    </citation>
    <scope>NUCLEOTIDE SEQUENCE [LARGE SCALE GENOMIC DNA]</scope>
    <source>
        <strain>GEY</strain>
        <strain evidence="7">DSM 9560</strain>
    </source>
</reference>
<dbReference type="PROSITE" id="PS51123">
    <property type="entry name" value="OMPA_2"/>
    <property type="match status" value="1"/>
</dbReference>
<comment type="subcellular location">
    <subcellularLocation>
        <location evidence="1">Cell outer membrane</location>
    </subcellularLocation>
</comment>
<sequence>MQRKIQIIRIFANIEISMKNLTSIPMNKILLLFALVALSACMTTVQKAKSKFDVAEYETAIKLYKKHLSSNPPDAPITNYQIGECYRLSNRIKQALPYYQAASEGRAKASKLNFYMGYALKANEQYAEAAALLDRYSKTGADGDLMRLAAQEAKNLKEIEKIKNTPSYTTIVNLENLNTSAAEFSPMMYGEKLIFASDRRKEKVFETTGTGFQDLYAFEFTDTIRHTGSVQPFFGENINLDGHHESEVTFARNGKFMIFARSNSGKKKEPHQDVNLFSSRLEDGQWTEPELLDKVCLEDTWDACPALSPDGRTLYFSSNRKGGSQGGLDIYVSRLNQGTWSRPQNLGKLVNTAGDEMFPYVAPDGRFFFASSGHQGLGGLDIFVIDTVQVGIDTVTKKPILQPKVRNVGVPMNSSADDFGIVYKSKVSGYFSSNREGGKGDDDIYYFYNDSLDVKKTVAYYLRGVTYSTNFKNEQKILPNVSVKLLDDKGNLIDSLLSDNSGKFSFPKPVEIDKNYKLNGQKINYLKGENVFSTVGKGVDVALLPKKENIIYFDTDLLLKVNEFAPSDSTPTGKPTTKILELEILYEFDSARITAEAGVLLDEFSTFLIDYYKEFPNTVIELGSHTDERGSANYNRRLAQRRADSAVKYLISKGIPADKMIAKGYGEDQPKIKNAKTEEQHQANRRTTIRIVK</sequence>
<evidence type="ECO:0000259" key="5">
    <source>
        <dbReference type="PROSITE" id="PS51123"/>
    </source>
</evidence>
<dbReference type="Gene3D" id="3.30.1330.60">
    <property type="entry name" value="OmpA-like domain"/>
    <property type="match status" value="1"/>
</dbReference>
<dbReference type="PANTHER" id="PTHR30329:SF21">
    <property type="entry name" value="LIPOPROTEIN YIAD-RELATED"/>
    <property type="match status" value="1"/>
</dbReference>
<dbReference type="SUPFAM" id="SSF48452">
    <property type="entry name" value="TPR-like"/>
    <property type="match status" value="1"/>
</dbReference>
<dbReference type="InterPro" id="IPR011990">
    <property type="entry name" value="TPR-like_helical_dom_sf"/>
</dbReference>
<dbReference type="GO" id="GO:0009279">
    <property type="term" value="C:cell outer membrane"/>
    <property type="evidence" value="ECO:0007669"/>
    <property type="project" value="UniProtKB-SubCell"/>
</dbReference>
<dbReference type="Pfam" id="PF07676">
    <property type="entry name" value="PD40"/>
    <property type="match status" value="2"/>
</dbReference>
<evidence type="ECO:0000313" key="7">
    <source>
        <dbReference type="Proteomes" id="UP000199513"/>
    </source>
</evidence>
<organism evidence="6 7">
    <name type="scientific">Thermoflexibacter ruber</name>
    <dbReference type="NCBI Taxonomy" id="1003"/>
    <lineage>
        <taxon>Bacteria</taxon>
        <taxon>Pseudomonadati</taxon>
        <taxon>Bacteroidota</taxon>
        <taxon>Cytophagia</taxon>
        <taxon>Cytophagales</taxon>
        <taxon>Thermoflexibacteraceae</taxon>
        <taxon>Thermoflexibacter</taxon>
    </lineage>
</organism>
<dbReference type="InterPro" id="IPR036737">
    <property type="entry name" value="OmpA-like_sf"/>
</dbReference>
<keyword evidence="3" id="KW-0998">Cell outer membrane</keyword>
<dbReference type="Gene3D" id="2.120.10.30">
    <property type="entry name" value="TolB, C-terminal domain"/>
    <property type="match status" value="1"/>
</dbReference>
<keyword evidence="2 4" id="KW-0472">Membrane</keyword>
<dbReference type="STRING" id="1003.SAMN04488541_103829"/>
<dbReference type="PRINTS" id="PR01021">
    <property type="entry name" value="OMPADOMAIN"/>
</dbReference>
<name>A0A1I2IZ33_9BACT</name>
<feature type="domain" description="OmpA-like" evidence="5">
    <location>
        <begin position="573"/>
        <end position="693"/>
    </location>
</feature>
<dbReference type="SUPFAM" id="SSF82171">
    <property type="entry name" value="DPP6 N-terminal domain-like"/>
    <property type="match status" value="1"/>
</dbReference>
<dbReference type="CDD" id="cd07185">
    <property type="entry name" value="OmpA_C-like"/>
    <property type="match status" value="1"/>
</dbReference>
<keyword evidence="6" id="KW-0449">Lipoprotein</keyword>
<protein>
    <submittedName>
        <fullName evidence="6">Peptidoglycan-associated lipoprotein</fullName>
    </submittedName>
</protein>
<gene>
    <name evidence="6" type="ORF">SAMN04488541_103829</name>
</gene>
<dbReference type="InterPro" id="IPR011042">
    <property type="entry name" value="6-blade_b-propeller_TolB-like"/>
</dbReference>
<evidence type="ECO:0000256" key="2">
    <source>
        <dbReference type="ARBA" id="ARBA00023136"/>
    </source>
</evidence>
<dbReference type="Proteomes" id="UP000199513">
    <property type="component" value="Unassembled WGS sequence"/>
</dbReference>
<dbReference type="OrthoDB" id="1488841at2"/>
<dbReference type="AlphaFoldDB" id="A0A1I2IZ33"/>
<evidence type="ECO:0000256" key="1">
    <source>
        <dbReference type="ARBA" id="ARBA00004442"/>
    </source>
</evidence>
<proteinExistence type="predicted"/>
<dbReference type="InterPro" id="IPR006665">
    <property type="entry name" value="OmpA-like"/>
</dbReference>
<dbReference type="SUPFAM" id="SSF103088">
    <property type="entry name" value="OmpA-like"/>
    <property type="match status" value="1"/>
</dbReference>
<evidence type="ECO:0000256" key="4">
    <source>
        <dbReference type="PROSITE-ProRule" id="PRU00473"/>
    </source>
</evidence>
<dbReference type="InterPro" id="IPR006664">
    <property type="entry name" value="OMP_bac"/>
</dbReference>
<dbReference type="Gene3D" id="1.25.40.10">
    <property type="entry name" value="Tetratricopeptide repeat domain"/>
    <property type="match status" value="1"/>
</dbReference>
<evidence type="ECO:0000256" key="3">
    <source>
        <dbReference type="ARBA" id="ARBA00023237"/>
    </source>
</evidence>
<dbReference type="EMBL" id="FONY01000038">
    <property type="protein sequence ID" value="SFF46978.1"/>
    <property type="molecule type" value="Genomic_DNA"/>
</dbReference>